<feature type="repeat" description="Solcar" evidence="8">
    <location>
        <begin position="154"/>
        <end position="242"/>
    </location>
</feature>
<keyword evidence="6" id="KW-1133">Transmembrane helix</keyword>
<evidence type="ECO:0000256" key="8">
    <source>
        <dbReference type="PROSITE-ProRule" id="PRU00282"/>
    </source>
</evidence>
<keyword evidence="5" id="KW-0677">Repeat</keyword>
<evidence type="ECO:0000256" key="10">
    <source>
        <dbReference type="SAM" id="MobiDB-lite"/>
    </source>
</evidence>
<keyword evidence="3 9" id="KW-0813">Transport</keyword>
<keyword evidence="7 8" id="KW-0472">Membrane</keyword>
<dbReference type="EMBL" id="JACGCM010002137">
    <property type="protein sequence ID" value="KAF6144140.1"/>
    <property type="molecule type" value="Genomic_DNA"/>
</dbReference>
<evidence type="ECO:0000256" key="5">
    <source>
        <dbReference type="ARBA" id="ARBA00022737"/>
    </source>
</evidence>
<evidence type="ECO:0000256" key="6">
    <source>
        <dbReference type="ARBA" id="ARBA00022989"/>
    </source>
</evidence>
<reference evidence="11 12" key="1">
    <citation type="journal article" date="2020" name="IScience">
        <title>Genome Sequencing of the Endangered Kingdonia uniflora (Circaeasteraceae, Ranunculales) Reveals Potential Mechanisms of Evolutionary Specialization.</title>
        <authorList>
            <person name="Sun Y."/>
            <person name="Deng T."/>
            <person name="Zhang A."/>
            <person name="Moore M.J."/>
            <person name="Landis J.B."/>
            <person name="Lin N."/>
            <person name="Zhang H."/>
            <person name="Zhang X."/>
            <person name="Huang J."/>
            <person name="Zhang X."/>
            <person name="Sun H."/>
            <person name="Wang H."/>
        </authorList>
    </citation>
    <scope>NUCLEOTIDE SEQUENCE [LARGE SCALE GENOMIC DNA]</scope>
    <source>
        <strain evidence="11">TB1705</strain>
        <tissue evidence="11">Leaf</tissue>
    </source>
</reference>
<protein>
    <submittedName>
        <fullName evidence="11">Uncharacterized protein</fullName>
    </submittedName>
</protein>
<dbReference type="GO" id="GO:0055085">
    <property type="term" value="P:transmembrane transport"/>
    <property type="evidence" value="ECO:0007669"/>
    <property type="project" value="InterPro"/>
</dbReference>
<name>A0A7J7LNM2_9MAGN</name>
<dbReference type="InterPro" id="IPR044712">
    <property type="entry name" value="SLC25A32-like"/>
</dbReference>
<gene>
    <name evidence="11" type="ORF">GIB67_004813</name>
</gene>
<dbReference type="PROSITE" id="PS50920">
    <property type="entry name" value="SOLCAR"/>
    <property type="match status" value="2"/>
</dbReference>
<organism evidence="11 12">
    <name type="scientific">Kingdonia uniflora</name>
    <dbReference type="NCBI Taxonomy" id="39325"/>
    <lineage>
        <taxon>Eukaryota</taxon>
        <taxon>Viridiplantae</taxon>
        <taxon>Streptophyta</taxon>
        <taxon>Embryophyta</taxon>
        <taxon>Tracheophyta</taxon>
        <taxon>Spermatophyta</taxon>
        <taxon>Magnoliopsida</taxon>
        <taxon>Ranunculales</taxon>
        <taxon>Circaeasteraceae</taxon>
        <taxon>Kingdonia</taxon>
    </lineage>
</organism>
<feature type="region of interest" description="Disordered" evidence="10">
    <location>
        <begin position="47"/>
        <end position="69"/>
    </location>
</feature>
<proteinExistence type="inferred from homology"/>
<comment type="subcellular location">
    <subcellularLocation>
        <location evidence="1">Membrane</location>
        <topology evidence="1">Multi-pass membrane protein</topology>
    </subcellularLocation>
</comment>
<dbReference type="Pfam" id="PF00153">
    <property type="entry name" value="Mito_carr"/>
    <property type="match status" value="2"/>
</dbReference>
<dbReference type="Proteomes" id="UP000541444">
    <property type="component" value="Unassembled WGS sequence"/>
</dbReference>
<dbReference type="Gene3D" id="1.50.40.10">
    <property type="entry name" value="Mitochondrial carrier domain"/>
    <property type="match status" value="1"/>
</dbReference>
<dbReference type="InterPro" id="IPR023395">
    <property type="entry name" value="MCP_dom_sf"/>
</dbReference>
<sequence>MCRSEGLKRVRSGATTIRLAATTNPLLRLKKSLLSKPKLVMLRKSEYNPRPTNRHGNHRPTTRFSPRDDLGIQPIRIADVDINPTVVGTTTYHLGETTVRALHMLHEQQPVLVVRTVKRPSQVEQNSASSAVTTNQHATYQWMQETRMNHKMQINIVQQFHSLMLQSGASKYLIRIREEMMARYEELCPYVDPFWESFVADALRTIMREEGCRALYRGMGPGLLLVSHGAIQFTVYEELRKLAVGYKSKGKTDEINGDNFFFFERHGDKLLVIRARLQQRPNNDGIQRYKDSLHVLKDTVRWDLSLSNWFEGFRGFYKGITPNLLKNVPAASITFVVYENVLSLLKRARTRD</sequence>
<dbReference type="AlphaFoldDB" id="A0A7J7LNM2"/>
<evidence type="ECO:0000256" key="4">
    <source>
        <dbReference type="ARBA" id="ARBA00022692"/>
    </source>
</evidence>
<evidence type="ECO:0000256" key="1">
    <source>
        <dbReference type="ARBA" id="ARBA00004141"/>
    </source>
</evidence>
<keyword evidence="4 8" id="KW-0812">Transmembrane</keyword>
<evidence type="ECO:0000256" key="7">
    <source>
        <dbReference type="ARBA" id="ARBA00023136"/>
    </source>
</evidence>
<dbReference type="PANTHER" id="PTHR45683">
    <property type="entry name" value="MITOCHONDRIAL NICOTINAMIDE ADENINE DINUCLEOTIDE TRANSPORTER 1-RELATED-RELATED"/>
    <property type="match status" value="1"/>
</dbReference>
<feature type="compositionally biased region" description="Basic residues" evidence="10">
    <location>
        <begin position="52"/>
        <end position="61"/>
    </location>
</feature>
<evidence type="ECO:0000256" key="9">
    <source>
        <dbReference type="RuleBase" id="RU000488"/>
    </source>
</evidence>
<dbReference type="OrthoDB" id="1000878at2759"/>
<comment type="similarity">
    <text evidence="2 9">Belongs to the mitochondrial carrier (TC 2.A.29) family.</text>
</comment>
<comment type="caution">
    <text evidence="11">The sequence shown here is derived from an EMBL/GenBank/DDBJ whole genome shotgun (WGS) entry which is preliminary data.</text>
</comment>
<dbReference type="SUPFAM" id="SSF103506">
    <property type="entry name" value="Mitochondrial carrier"/>
    <property type="match status" value="1"/>
</dbReference>
<feature type="repeat" description="Solcar" evidence="8">
    <location>
        <begin position="251"/>
        <end position="344"/>
    </location>
</feature>
<dbReference type="GO" id="GO:0006862">
    <property type="term" value="P:nucleotide transport"/>
    <property type="evidence" value="ECO:0007669"/>
    <property type="project" value="InterPro"/>
</dbReference>
<accession>A0A7J7LNM2</accession>
<dbReference type="InterPro" id="IPR018108">
    <property type="entry name" value="MCP_transmembrane"/>
</dbReference>
<dbReference type="GO" id="GO:0016020">
    <property type="term" value="C:membrane"/>
    <property type="evidence" value="ECO:0007669"/>
    <property type="project" value="UniProtKB-SubCell"/>
</dbReference>
<evidence type="ECO:0000256" key="3">
    <source>
        <dbReference type="ARBA" id="ARBA00022448"/>
    </source>
</evidence>
<evidence type="ECO:0000313" key="12">
    <source>
        <dbReference type="Proteomes" id="UP000541444"/>
    </source>
</evidence>
<evidence type="ECO:0000313" key="11">
    <source>
        <dbReference type="EMBL" id="KAF6144140.1"/>
    </source>
</evidence>
<evidence type="ECO:0000256" key="2">
    <source>
        <dbReference type="ARBA" id="ARBA00006375"/>
    </source>
</evidence>
<keyword evidence="12" id="KW-1185">Reference proteome</keyword>